<proteinExistence type="predicted"/>
<dbReference type="Pfam" id="PF14587">
    <property type="entry name" value="Glyco_hydr_30_2"/>
    <property type="match status" value="1"/>
</dbReference>
<sequence>MRTLLATFILCLCCEPGQAQQAEAIDLKVNLQKTFQTIENFGASDAWSCQFVGNWQDAAKNKMADWLFSMDTLDNGNPKGIGLSLWRFNFGAGSREQGDSSGIRDEWRRASSFLEKKGVYNWQQQKAQLWFLHAAKQRGVKLFLGFFNSPPVEFTRNKKAFAHKGVCNIAPDQYRAFAVYATRTLKHIKQQEGITFNYLSPVNEPQWDWSDGGQEGSPYTNREISELAKTFNTVLQENMVSTKLIIPESGQLQYLLNSRDRMLKNNQVAAFFNDSSAGFVGHLPSVEPVVASHSYFTSSPYPAAIRIRDNISRKVAEIKGLRYWQTEYSVLGDNAGEINGWGRDTGIATALYVAKVIHADLVAGNAAAWQWWLAISPYDYKDGLIYIDKNKEAGRYYDSKTLWALGNYSRFVRPGMQRVAVNVSGADSLLVSAYKDGINHKLVFIIINATAKEQKLRFIDQNSRSIFTKQDWVTYTTSASQQLEKKRYPSESVIRVLPGSIVTLESGYKGSFFRF</sequence>
<keyword evidence="2" id="KW-0378">Hydrolase</keyword>
<dbReference type="PANTHER" id="PTHR42767:SF1">
    <property type="entry name" value="ENDO-BETA-1,6-GALACTANASE-LIKE DOMAIN-CONTAINING PROTEIN"/>
    <property type="match status" value="1"/>
</dbReference>
<dbReference type="InterPro" id="IPR017853">
    <property type="entry name" value="GH"/>
</dbReference>
<protein>
    <submittedName>
        <fullName evidence="2">O-Glycosyl hydrolase</fullName>
    </submittedName>
</protein>
<evidence type="ECO:0000313" key="3">
    <source>
        <dbReference type="Proteomes" id="UP000198711"/>
    </source>
</evidence>
<keyword evidence="3" id="KW-1185">Reference proteome</keyword>
<evidence type="ECO:0000313" key="2">
    <source>
        <dbReference type="EMBL" id="SDW34401.1"/>
    </source>
</evidence>
<gene>
    <name evidence="2" type="ORF">SAMN05444410_10248</name>
</gene>
<accession>A0A8X8IDG9</accession>
<dbReference type="RefSeq" id="WP_092722068.1">
    <property type="nucleotide sequence ID" value="NZ_FNNO01000002.1"/>
</dbReference>
<dbReference type="EMBL" id="FNNO01000002">
    <property type="protein sequence ID" value="SDW34401.1"/>
    <property type="molecule type" value="Genomic_DNA"/>
</dbReference>
<organism evidence="2 3">
    <name type="scientific">Hydrobacter penzbergensis</name>
    <dbReference type="NCBI Taxonomy" id="1235997"/>
    <lineage>
        <taxon>Bacteria</taxon>
        <taxon>Pseudomonadati</taxon>
        <taxon>Bacteroidota</taxon>
        <taxon>Chitinophagia</taxon>
        <taxon>Chitinophagales</taxon>
        <taxon>Chitinophagaceae</taxon>
        <taxon>Hydrobacter</taxon>
    </lineage>
</organism>
<reference evidence="2 3" key="1">
    <citation type="submission" date="2016-10" db="EMBL/GenBank/DDBJ databases">
        <authorList>
            <person name="Varghese N."/>
            <person name="Submissions S."/>
        </authorList>
    </citation>
    <scope>NUCLEOTIDE SEQUENCE [LARGE SCALE GENOMIC DNA]</scope>
    <source>
        <strain evidence="2 3">DSM 25353</strain>
    </source>
</reference>
<name>A0A8X8IDG9_9BACT</name>
<dbReference type="InterPro" id="IPR039743">
    <property type="entry name" value="6GAL/EXGAL"/>
</dbReference>
<dbReference type="InterPro" id="IPR039514">
    <property type="entry name" value="6GAL-like"/>
</dbReference>
<dbReference type="InterPro" id="IPR013780">
    <property type="entry name" value="Glyco_hydro_b"/>
</dbReference>
<feature type="domain" description="Endo-beta-1,6-galactanase-like" evidence="1">
    <location>
        <begin position="26"/>
        <end position="386"/>
    </location>
</feature>
<evidence type="ECO:0000259" key="1">
    <source>
        <dbReference type="Pfam" id="PF14587"/>
    </source>
</evidence>
<dbReference type="Proteomes" id="UP000198711">
    <property type="component" value="Unassembled WGS sequence"/>
</dbReference>
<dbReference type="Gene3D" id="3.20.20.80">
    <property type="entry name" value="Glycosidases"/>
    <property type="match status" value="1"/>
</dbReference>
<dbReference type="AlphaFoldDB" id="A0A8X8IDG9"/>
<dbReference type="SUPFAM" id="SSF51445">
    <property type="entry name" value="(Trans)glycosidases"/>
    <property type="match status" value="1"/>
</dbReference>
<dbReference type="PANTHER" id="PTHR42767">
    <property type="entry name" value="ENDO-BETA-1,6-GALACTANASE"/>
    <property type="match status" value="1"/>
</dbReference>
<dbReference type="GO" id="GO:0004553">
    <property type="term" value="F:hydrolase activity, hydrolyzing O-glycosyl compounds"/>
    <property type="evidence" value="ECO:0007669"/>
    <property type="project" value="InterPro"/>
</dbReference>
<dbReference type="Gene3D" id="2.60.40.1180">
    <property type="entry name" value="Golgi alpha-mannosidase II"/>
    <property type="match status" value="1"/>
</dbReference>
<comment type="caution">
    <text evidence="2">The sequence shown here is derived from an EMBL/GenBank/DDBJ whole genome shotgun (WGS) entry which is preliminary data.</text>
</comment>